<dbReference type="Proteomes" id="UP000030832">
    <property type="component" value="Unassembled WGS sequence"/>
</dbReference>
<keyword evidence="2" id="KW-1185">Reference proteome</keyword>
<evidence type="ECO:0000313" key="2">
    <source>
        <dbReference type="Proteomes" id="UP000030832"/>
    </source>
</evidence>
<dbReference type="STRING" id="333138.LQ50_16140"/>
<dbReference type="EMBL" id="JRJU01000021">
    <property type="protein sequence ID" value="KHF39237.1"/>
    <property type="molecule type" value="Genomic_DNA"/>
</dbReference>
<protein>
    <submittedName>
        <fullName evidence="1">Uncharacterized protein</fullName>
    </submittedName>
</protein>
<reference evidence="1 2" key="1">
    <citation type="submission" date="2014-09" db="EMBL/GenBank/DDBJ databases">
        <title>Genome sequencing and annotation of Bacillus Okhensis strain Kh10-101T.</title>
        <authorList>
            <person name="Prakash J.S."/>
        </authorList>
    </citation>
    <scope>NUCLEOTIDE SEQUENCE [LARGE SCALE GENOMIC DNA]</scope>
    <source>
        <strain evidence="2">Kh10-101T</strain>
    </source>
</reference>
<dbReference type="Gene3D" id="3.10.180.10">
    <property type="entry name" value="2,3-Dihydroxybiphenyl 1,2-Dioxygenase, domain 1"/>
    <property type="match status" value="1"/>
</dbReference>
<dbReference type="RefSeq" id="WP_034630868.1">
    <property type="nucleotide sequence ID" value="NZ_JRJU01000021.1"/>
</dbReference>
<dbReference type="AlphaFoldDB" id="A0A0B0IED1"/>
<dbReference type="eggNOG" id="COG0346">
    <property type="taxonomic scope" value="Bacteria"/>
</dbReference>
<organism evidence="1 2">
    <name type="scientific">Halalkalibacter okhensis</name>
    <dbReference type="NCBI Taxonomy" id="333138"/>
    <lineage>
        <taxon>Bacteria</taxon>
        <taxon>Bacillati</taxon>
        <taxon>Bacillota</taxon>
        <taxon>Bacilli</taxon>
        <taxon>Bacillales</taxon>
        <taxon>Bacillaceae</taxon>
        <taxon>Halalkalibacter</taxon>
    </lineage>
</organism>
<comment type="caution">
    <text evidence="1">The sequence shown here is derived from an EMBL/GenBank/DDBJ whole genome shotgun (WGS) entry which is preliminary data.</text>
</comment>
<sequence>MNKEELKERNRNRIVPLFDCDYDLFDKHLEFYTALGFEIIYYQKAPYRFASVLKDGIGEFGFYGVKNAKENGNRGGCYIYVPNVQEVYAELKANIKSYYRKIPSKGIPRMSRVNKTAEDWRFNITDPSENTITIGETFGDSTTLMEAEDERVRALESKFEKAYAAAYRLAYSKEDFLAARNTLEVAFRKFTEDFSNETLFKAKVLQAEIFASLGQKSQANEAILEANKVDLTTGEKESLSEFVDRLSEINEQIR</sequence>
<evidence type="ECO:0000313" key="1">
    <source>
        <dbReference type="EMBL" id="KHF39237.1"/>
    </source>
</evidence>
<accession>A0A0B0IED1</accession>
<name>A0A0B0IED1_9BACI</name>
<gene>
    <name evidence="1" type="ORF">LQ50_16140</name>
</gene>
<dbReference type="OrthoDB" id="6624781at2"/>
<dbReference type="SUPFAM" id="SSF54593">
    <property type="entry name" value="Glyoxalase/Bleomycin resistance protein/Dihydroxybiphenyl dioxygenase"/>
    <property type="match status" value="1"/>
</dbReference>
<dbReference type="InterPro" id="IPR029068">
    <property type="entry name" value="Glyas_Bleomycin-R_OHBP_Dase"/>
</dbReference>
<proteinExistence type="predicted"/>